<reference evidence="2" key="1">
    <citation type="submission" date="2021-01" db="UniProtKB">
        <authorList>
            <consortium name="EnsemblMetazoa"/>
        </authorList>
    </citation>
    <scope>IDENTIFICATION</scope>
</reference>
<organism evidence="2 3">
    <name type="scientific">Clytia hemisphaerica</name>
    <dbReference type="NCBI Taxonomy" id="252671"/>
    <lineage>
        <taxon>Eukaryota</taxon>
        <taxon>Metazoa</taxon>
        <taxon>Cnidaria</taxon>
        <taxon>Hydrozoa</taxon>
        <taxon>Hydroidolina</taxon>
        <taxon>Leptothecata</taxon>
        <taxon>Obeliida</taxon>
        <taxon>Clytiidae</taxon>
        <taxon>Clytia</taxon>
    </lineage>
</organism>
<keyword evidence="3" id="KW-1185">Reference proteome</keyword>
<dbReference type="SUPFAM" id="SSF54695">
    <property type="entry name" value="POZ domain"/>
    <property type="match status" value="1"/>
</dbReference>
<evidence type="ECO:0000313" key="2">
    <source>
        <dbReference type="EnsemblMetazoa" id="CLYHEMP025929.2"/>
    </source>
</evidence>
<dbReference type="InterPro" id="IPR000210">
    <property type="entry name" value="BTB/POZ_dom"/>
</dbReference>
<dbReference type="EnsemblMetazoa" id="CLYHEMT025929.2">
    <property type="protein sequence ID" value="CLYHEMP025929.2"/>
    <property type="gene ID" value="CLYHEMG025929"/>
</dbReference>
<evidence type="ECO:0000313" key="3">
    <source>
        <dbReference type="Proteomes" id="UP000594262"/>
    </source>
</evidence>
<name>A0A7M5XM53_9CNID</name>
<dbReference type="OrthoDB" id="5813110at2759"/>
<dbReference type="InterPro" id="IPR011333">
    <property type="entry name" value="SKP1/BTB/POZ_sf"/>
</dbReference>
<evidence type="ECO:0000259" key="1">
    <source>
        <dbReference type="PROSITE" id="PS50097"/>
    </source>
</evidence>
<protein>
    <recommendedName>
        <fullName evidence="1">BTB domain-containing protein</fullName>
    </recommendedName>
</protein>
<dbReference type="PANTHER" id="PTHR22744">
    <property type="entry name" value="HELIX LOOP HELIX PROTEIN 21-RELATED"/>
    <property type="match status" value="1"/>
</dbReference>
<dbReference type="CDD" id="cd18186">
    <property type="entry name" value="BTB_POZ_ZBTB_KLHL-like"/>
    <property type="match status" value="1"/>
</dbReference>
<dbReference type="PANTHER" id="PTHR22744:SF17">
    <property type="entry name" value="BTB DOMAIN-CONTAINING PROTEIN"/>
    <property type="match status" value="1"/>
</dbReference>
<dbReference type="Gene3D" id="3.30.710.10">
    <property type="entry name" value="Potassium Channel Kv1.1, Chain A"/>
    <property type="match status" value="1"/>
</dbReference>
<dbReference type="Pfam" id="PF00651">
    <property type="entry name" value="BTB"/>
    <property type="match status" value="1"/>
</dbReference>
<proteinExistence type="predicted"/>
<dbReference type="SMART" id="SM00225">
    <property type="entry name" value="BTB"/>
    <property type="match status" value="1"/>
</dbReference>
<accession>A0A7M5XM53</accession>
<dbReference type="Proteomes" id="UP000594262">
    <property type="component" value="Unplaced"/>
</dbReference>
<dbReference type="AlphaFoldDB" id="A0A7M5XM53"/>
<dbReference type="PROSITE" id="PS50097">
    <property type="entry name" value="BTB"/>
    <property type="match status" value="1"/>
</dbReference>
<sequence>MSLSNENTQQFENALMKLIEKEDRKDRFAQPWKNSDVVLVVEDKELHVHSITLSMVSPVFEAMFNGNFKEAQTKRVVLEGKPYDTFLYMLRMVYPFEDIFLEDEILYCERCSDKIGQQKDYTKAQRFGYCYSCHNGIQDMVTRMKVFFKSLQELYSLTNEYLIDTITKKINEELSRQSKQMYNSSHALHLLETAELIESEDLKTACLDYIKQYLRTTSDMKSLLEGRNISLKTQIKMKGQLFDYLVDRLAHSSNGNANNRLYKNELKQLGEEFLSLALKEEN</sequence>
<feature type="domain" description="BTB" evidence="1">
    <location>
        <begin position="35"/>
        <end position="94"/>
    </location>
</feature>